<evidence type="ECO:0000256" key="11">
    <source>
        <dbReference type="SAM" id="Phobius"/>
    </source>
</evidence>
<evidence type="ECO:0000259" key="12">
    <source>
        <dbReference type="PROSITE" id="PS50850"/>
    </source>
</evidence>
<evidence type="ECO:0000313" key="14">
    <source>
        <dbReference type="Proteomes" id="UP000050378"/>
    </source>
</evidence>
<organism evidence="13 14">
    <name type="scientific">Pseudoalteromonas lipolytica</name>
    <dbReference type="NCBI Taxonomy" id="570156"/>
    <lineage>
        <taxon>Bacteria</taxon>
        <taxon>Pseudomonadati</taxon>
        <taxon>Pseudomonadota</taxon>
        <taxon>Gammaproteobacteria</taxon>
        <taxon>Alteromonadales</taxon>
        <taxon>Pseudoalteromonadaceae</taxon>
        <taxon>Pseudoalteromonas</taxon>
    </lineage>
</organism>
<feature type="transmembrane region" description="Helical" evidence="11">
    <location>
        <begin position="195"/>
        <end position="218"/>
    </location>
</feature>
<dbReference type="PROSITE" id="PS50850">
    <property type="entry name" value="MFS"/>
    <property type="match status" value="1"/>
</dbReference>
<dbReference type="EMBL" id="LJTC01000003">
    <property type="protein sequence ID" value="KPM84405.1"/>
    <property type="molecule type" value="Genomic_DNA"/>
</dbReference>
<dbReference type="Pfam" id="PF07690">
    <property type="entry name" value="MFS_1"/>
    <property type="match status" value="1"/>
</dbReference>
<evidence type="ECO:0000256" key="2">
    <source>
        <dbReference type="ARBA" id="ARBA00004429"/>
    </source>
</evidence>
<evidence type="ECO:0000256" key="3">
    <source>
        <dbReference type="ARBA" id="ARBA00009120"/>
    </source>
</evidence>
<evidence type="ECO:0000256" key="4">
    <source>
        <dbReference type="ARBA" id="ARBA00022448"/>
    </source>
</evidence>
<accession>A0A0P7DSY4</accession>
<comment type="caution">
    <text evidence="13">The sequence shown here is derived from an EMBL/GenBank/DDBJ whole genome shotgun (WGS) entry which is preliminary data.</text>
</comment>
<sequence>MSEINTNQSFVADGSQQNKNYLLPLTAMTTLFFLWGFITVLNDVLIPRLKGVFDLTYTEAMLVQFCFFGAYFIVSLPAGMLVKKMGYKNGVLTGLVVASIGCMLFYPAVVVHEYWLFLGALFVLAAGITVLQVSANPYVVALGPEKTASSRLNLAQALNSLGTTVGPYVGGILFFGTAGTLAANAATAESVKVPYLMLAAALLTIAVVFAFFKLPVIAEHTEEQDCKAKGHSLAEAPHLMMGVVGIFCYVGAEVSIGSFLVNYFGEAHIAGLEEHAAASLIAYYWGGAMVGRFIGSAALQKIAPSKALFFNAMMVIVLLLVTIFTEGDVALYSVLAIGLFNSIMFPTIFSVAIEGLGSLTSKGSGWLCLAIVGGALVPLVQGVVADTVNIQQSFFVPVICYAFIAWYGLNVVRLADSWKKRIS</sequence>
<dbReference type="SUPFAM" id="SSF103473">
    <property type="entry name" value="MFS general substrate transporter"/>
    <property type="match status" value="1"/>
</dbReference>
<name>A0A0P7DSY4_9GAMM</name>
<keyword evidence="4" id="KW-0813">Transport</keyword>
<dbReference type="GO" id="GO:0055056">
    <property type="term" value="F:D-glucose transmembrane transporter activity"/>
    <property type="evidence" value="ECO:0007669"/>
    <property type="project" value="InterPro"/>
</dbReference>
<dbReference type="AlphaFoldDB" id="A0A0P7DSY4"/>
<dbReference type="CDD" id="cd17394">
    <property type="entry name" value="MFS_FucP_like"/>
    <property type="match status" value="1"/>
</dbReference>
<dbReference type="OrthoDB" id="9795150at2"/>
<evidence type="ECO:0000256" key="9">
    <source>
        <dbReference type="ARBA" id="ARBA00022989"/>
    </source>
</evidence>
<keyword evidence="8 11" id="KW-0812">Transmembrane</keyword>
<dbReference type="InterPro" id="IPR036259">
    <property type="entry name" value="MFS_trans_sf"/>
</dbReference>
<comment type="subcellular location">
    <subcellularLocation>
        <location evidence="2">Cell inner membrane</location>
        <topology evidence="2">Multi-pass membrane protein</topology>
    </subcellularLocation>
</comment>
<evidence type="ECO:0000256" key="7">
    <source>
        <dbReference type="ARBA" id="ARBA00022597"/>
    </source>
</evidence>
<keyword evidence="9 11" id="KW-1133">Transmembrane helix</keyword>
<dbReference type="PANTHER" id="PTHR43702">
    <property type="entry name" value="L-FUCOSE-PROTON SYMPORTER"/>
    <property type="match status" value="1"/>
</dbReference>
<dbReference type="InterPro" id="IPR011701">
    <property type="entry name" value="MFS"/>
</dbReference>
<dbReference type="InterPro" id="IPR050375">
    <property type="entry name" value="MFS_TsgA-like"/>
</dbReference>
<dbReference type="Proteomes" id="UP000050378">
    <property type="component" value="Unassembled WGS sequence"/>
</dbReference>
<keyword evidence="10 11" id="KW-0472">Membrane</keyword>
<evidence type="ECO:0000256" key="10">
    <source>
        <dbReference type="ARBA" id="ARBA00023136"/>
    </source>
</evidence>
<feature type="transmembrane region" description="Helical" evidence="11">
    <location>
        <begin position="239"/>
        <end position="264"/>
    </location>
</feature>
<keyword evidence="6" id="KW-0997">Cell inner membrane</keyword>
<dbReference type="NCBIfam" id="TIGR01272">
    <property type="entry name" value="gluP"/>
    <property type="match status" value="1"/>
</dbReference>
<feature type="transmembrane region" description="Helical" evidence="11">
    <location>
        <begin position="21"/>
        <end position="41"/>
    </location>
</feature>
<dbReference type="GO" id="GO:0005354">
    <property type="term" value="F:galactose transmembrane transporter activity"/>
    <property type="evidence" value="ECO:0007669"/>
    <property type="project" value="InterPro"/>
</dbReference>
<keyword evidence="7" id="KW-0762">Sugar transport</keyword>
<feature type="transmembrane region" description="Helical" evidence="11">
    <location>
        <begin position="114"/>
        <end position="140"/>
    </location>
</feature>
<dbReference type="InterPro" id="IPR020846">
    <property type="entry name" value="MFS_dom"/>
</dbReference>
<feature type="transmembrane region" description="Helical" evidence="11">
    <location>
        <begin position="390"/>
        <end position="412"/>
    </location>
</feature>
<reference evidence="13 14" key="1">
    <citation type="submission" date="2015-09" db="EMBL/GenBank/DDBJ databases">
        <title>Draft Genome Sequence of Pseudoalteromonas lipolytica UCD-48B.</title>
        <authorList>
            <person name="Krusor M."/>
            <person name="Coil D.A."/>
            <person name="Lang J.M."/>
            <person name="Eisen J.A."/>
            <person name="Alexiev A."/>
        </authorList>
    </citation>
    <scope>NUCLEOTIDE SEQUENCE [LARGE SCALE GENOMIC DNA]</scope>
    <source>
        <strain evidence="13 14">UCD-48B</strain>
    </source>
</reference>
<dbReference type="GO" id="GO:1904659">
    <property type="term" value="P:D-glucose transmembrane transport"/>
    <property type="evidence" value="ECO:0007669"/>
    <property type="project" value="InterPro"/>
</dbReference>
<dbReference type="PANTHER" id="PTHR43702:SF3">
    <property type="entry name" value="PROTEIN TSGA"/>
    <property type="match status" value="1"/>
</dbReference>
<keyword evidence="5" id="KW-1003">Cell membrane</keyword>
<feature type="transmembrane region" description="Helical" evidence="11">
    <location>
        <begin position="307"/>
        <end position="324"/>
    </location>
</feature>
<evidence type="ECO:0000256" key="1">
    <source>
        <dbReference type="ARBA" id="ARBA00003321"/>
    </source>
</evidence>
<feature type="transmembrane region" description="Helical" evidence="11">
    <location>
        <begin position="365"/>
        <end position="384"/>
    </location>
</feature>
<evidence type="ECO:0000313" key="13">
    <source>
        <dbReference type="EMBL" id="KPM84405.1"/>
    </source>
</evidence>
<dbReference type="STRING" id="570156.AOG27_05780"/>
<feature type="transmembrane region" description="Helical" evidence="11">
    <location>
        <begin position="161"/>
        <end position="183"/>
    </location>
</feature>
<feature type="transmembrane region" description="Helical" evidence="11">
    <location>
        <begin position="276"/>
        <end position="295"/>
    </location>
</feature>
<dbReference type="RefSeq" id="WP_054552064.1">
    <property type="nucleotide sequence ID" value="NZ_LJTC01000003.1"/>
</dbReference>
<evidence type="ECO:0000256" key="6">
    <source>
        <dbReference type="ARBA" id="ARBA00022519"/>
    </source>
</evidence>
<dbReference type="GO" id="GO:0005886">
    <property type="term" value="C:plasma membrane"/>
    <property type="evidence" value="ECO:0007669"/>
    <property type="project" value="UniProtKB-SubCell"/>
</dbReference>
<evidence type="ECO:0000256" key="8">
    <source>
        <dbReference type="ARBA" id="ARBA00022692"/>
    </source>
</evidence>
<dbReference type="PATRIC" id="fig|570156.3.peg.2142"/>
<proteinExistence type="inferred from homology"/>
<comment type="similarity">
    <text evidence="3">Belongs to the major facilitator superfamily. FHS transporter (TC 2.A.1.7) family.</text>
</comment>
<dbReference type="Gene3D" id="1.20.1250.20">
    <property type="entry name" value="MFS general substrate transporter like domains"/>
    <property type="match status" value="2"/>
</dbReference>
<feature type="transmembrane region" description="Helical" evidence="11">
    <location>
        <begin position="61"/>
        <end position="82"/>
    </location>
</feature>
<feature type="transmembrane region" description="Helical" evidence="11">
    <location>
        <begin position="89"/>
        <end position="108"/>
    </location>
</feature>
<gene>
    <name evidence="13" type="ORF">AOG27_05780</name>
</gene>
<feature type="domain" description="Major facilitator superfamily (MFS) profile" evidence="12">
    <location>
        <begin position="24"/>
        <end position="416"/>
    </location>
</feature>
<evidence type="ECO:0000256" key="5">
    <source>
        <dbReference type="ARBA" id="ARBA00022475"/>
    </source>
</evidence>
<comment type="function">
    <text evidence="1">Intake of glucose and galactose.</text>
</comment>
<feature type="transmembrane region" description="Helical" evidence="11">
    <location>
        <begin position="330"/>
        <end position="353"/>
    </location>
</feature>
<dbReference type="InterPro" id="IPR005964">
    <property type="entry name" value="Glc/Gal_transptr_bac"/>
</dbReference>
<protein>
    <submittedName>
        <fullName evidence="13">MFS transporter</fullName>
    </submittedName>
</protein>